<dbReference type="AlphaFoldDB" id="A0AAN1XZN4"/>
<reference evidence="4 5" key="1">
    <citation type="journal article" date="2022" name="ISME Commun">
        <title>Vulcanimicrobium alpinus gen. nov. sp. nov., the first cultivated representative of the candidate phylum 'Eremiobacterota', is a metabolically versatile aerobic anoxygenic phototroph.</title>
        <authorList>
            <person name="Yabe S."/>
            <person name="Muto K."/>
            <person name="Abe K."/>
            <person name="Yokota A."/>
            <person name="Staudigel H."/>
            <person name="Tebo B.M."/>
        </authorList>
    </citation>
    <scope>NUCLEOTIDE SEQUENCE [LARGE SCALE GENOMIC DNA]</scope>
    <source>
        <strain evidence="4 5">WC8-2</strain>
    </source>
</reference>
<feature type="domain" description="Pyrroline-5-carboxylate reductase catalytic N-terminal" evidence="3">
    <location>
        <begin position="3"/>
        <end position="93"/>
    </location>
</feature>
<dbReference type="KEGG" id="vab:WPS_29920"/>
<dbReference type="RefSeq" id="WP_405054898.1">
    <property type="nucleotide sequence ID" value="NZ_AP025523.1"/>
</dbReference>
<dbReference type="PANTHER" id="PTHR14239">
    <property type="entry name" value="DUDULIN-RELATED"/>
    <property type="match status" value="1"/>
</dbReference>
<protein>
    <submittedName>
        <fullName evidence="4">3-hydroxyisobutyrate dehydrogenase</fullName>
    </submittedName>
</protein>
<dbReference type="InterPro" id="IPR051267">
    <property type="entry name" value="STEAP_metalloreductase"/>
</dbReference>
<organism evidence="4 5">
    <name type="scientific">Vulcanimicrobium alpinum</name>
    <dbReference type="NCBI Taxonomy" id="3016050"/>
    <lineage>
        <taxon>Bacteria</taxon>
        <taxon>Bacillati</taxon>
        <taxon>Vulcanimicrobiota</taxon>
        <taxon>Vulcanimicrobiia</taxon>
        <taxon>Vulcanimicrobiales</taxon>
        <taxon>Vulcanimicrobiaceae</taxon>
        <taxon>Vulcanimicrobium</taxon>
    </lineage>
</organism>
<evidence type="ECO:0000313" key="5">
    <source>
        <dbReference type="Proteomes" id="UP001317532"/>
    </source>
</evidence>
<feature type="region of interest" description="Disordered" evidence="2">
    <location>
        <begin position="174"/>
        <end position="196"/>
    </location>
</feature>
<keyword evidence="5" id="KW-1185">Reference proteome</keyword>
<evidence type="ECO:0000259" key="3">
    <source>
        <dbReference type="Pfam" id="PF03807"/>
    </source>
</evidence>
<dbReference type="Pfam" id="PF03807">
    <property type="entry name" value="F420_oxidored"/>
    <property type="match status" value="1"/>
</dbReference>
<dbReference type="Gene3D" id="3.40.50.720">
    <property type="entry name" value="NAD(P)-binding Rossmann-like Domain"/>
    <property type="match status" value="1"/>
</dbReference>
<dbReference type="GO" id="GO:0016491">
    <property type="term" value="F:oxidoreductase activity"/>
    <property type="evidence" value="ECO:0007669"/>
    <property type="project" value="UniProtKB-KW"/>
</dbReference>
<evidence type="ECO:0000256" key="2">
    <source>
        <dbReference type="SAM" id="MobiDB-lite"/>
    </source>
</evidence>
<dbReference type="Proteomes" id="UP001317532">
    <property type="component" value="Chromosome"/>
</dbReference>
<evidence type="ECO:0000313" key="4">
    <source>
        <dbReference type="EMBL" id="BDE07716.1"/>
    </source>
</evidence>
<dbReference type="InterPro" id="IPR028939">
    <property type="entry name" value="P5C_Rdtase_cat_N"/>
</dbReference>
<accession>A0AAN1XZN4</accession>
<name>A0AAN1XZN4_UNVUL</name>
<evidence type="ECO:0000256" key="1">
    <source>
        <dbReference type="ARBA" id="ARBA00023002"/>
    </source>
</evidence>
<proteinExistence type="predicted"/>
<gene>
    <name evidence="4" type="ORF">WPS_29920</name>
</gene>
<dbReference type="InterPro" id="IPR036291">
    <property type="entry name" value="NAD(P)-bd_dom_sf"/>
</dbReference>
<sequence>MEIGILGSGNIGGNLARLFARAGHHVRIANSRGPESLRSLVASIGENAEASTPQDAVDKADLVVVAVPWTKREEVLGETGPFDDKIVVDAMNPYTEDFEIEDLDRTSSEVTRGLVPGALVVKAFNTIFYKRLADEGKPKGAPGRLAIPVAGDDPGAKQVVMDLIDAIGFDPVDNGGLKEGGRKQQPGSPIYNNPIGAADMKDRLARI</sequence>
<keyword evidence="1" id="KW-0560">Oxidoreductase</keyword>
<dbReference type="SUPFAM" id="SSF51735">
    <property type="entry name" value="NAD(P)-binding Rossmann-fold domains"/>
    <property type="match status" value="1"/>
</dbReference>
<dbReference type="EMBL" id="AP025523">
    <property type="protein sequence ID" value="BDE07716.1"/>
    <property type="molecule type" value="Genomic_DNA"/>
</dbReference>